<comment type="caution">
    <text evidence="9">The sequence shown here is derived from an EMBL/GenBank/DDBJ whole genome shotgun (WGS) entry which is preliminary data.</text>
</comment>
<dbReference type="Gene3D" id="1.10.132.20">
    <property type="entry name" value="Ribosome-recycling factor"/>
    <property type="match status" value="1"/>
</dbReference>
<dbReference type="InterPro" id="IPR002661">
    <property type="entry name" value="Ribosome_recyc_fac"/>
</dbReference>
<gene>
    <name evidence="6" type="primary">frr</name>
    <name evidence="9" type="ORF">FXF49_01435</name>
</gene>
<evidence type="ECO:0000313" key="9">
    <source>
        <dbReference type="EMBL" id="TYB35371.1"/>
    </source>
</evidence>
<organism evidence="9 10">
    <name type="scientific">Flexistipes sinusarabici</name>
    <dbReference type="NCBI Taxonomy" id="2352"/>
    <lineage>
        <taxon>Bacteria</taxon>
        <taxon>Pseudomonadati</taxon>
        <taxon>Deferribacterota</taxon>
        <taxon>Deferribacteres</taxon>
        <taxon>Deferribacterales</taxon>
        <taxon>Flexistipitaceae</taxon>
        <taxon>Flexistipes</taxon>
    </lineage>
</organism>
<evidence type="ECO:0000256" key="6">
    <source>
        <dbReference type="HAMAP-Rule" id="MF_00040"/>
    </source>
</evidence>
<dbReference type="InterPro" id="IPR023584">
    <property type="entry name" value="Ribosome_recyc_fac_dom"/>
</dbReference>
<comment type="subcellular location">
    <subcellularLocation>
        <location evidence="1 6">Cytoplasm</location>
    </subcellularLocation>
</comment>
<dbReference type="InterPro" id="IPR036191">
    <property type="entry name" value="RRF_sf"/>
</dbReference>
<dbReference type="EMBL" id="VSIV01000042">
    <property type="protein sequence ID" value="TYB35371.1"/>
    <property type="molecule type" value="Genomic_DNA"/>
</dbReference>
<dbReference type="Proteomes" id="UP000323337">
    <property type="component" value="Unassembled WGS sequence"/>
</dbReference>
<evidence type="ECO:0000256" key="7">
    <source>
        <dbReference type="SAM" id="Coils"/>
    </source>
</evidence>
<evidence type="ECO:0000259" key="8">
    <source>
        <dbReference type="Pfam" id="PF01765"/>
    </source>
</evidence>
<evidence type="ECO:0000256" key="2">
    <source>
        <dbReference type="ARBA" id="ARBA00005912"/>
    </source>
</evidence>
<dbReference type="NCBIfam" id="TIGR00496">
    <property type="entry name" value="frr"/>
    <property type="match status" value="1"/>
</dbReference>
<dbReference type="Pfam" id="PF01765">
    <property type="entry name" value="RRF"/>
    <property type="match status" value="1"/>
</dbReference>
<dbReference type="RefSeq" id="WP_303700138.1">
    <property type="nucleotide sequence ID" value="NZ_VSIV01000042.1"/>
</dbReference>
<comment type="function">
    <text evidence="5 6">Responsible for the release of ribosomes from messenger RNA at the termination of protein biosynthesis. May increase the efficiency of translation by recycling ribosomes from one round of translation to another.</text>
</comment>
<dbReference type="AlphaFoldDB" id="A0A5D0MTG6"/>
<name>A0A5D0MTG6_FLESI</name>
<proteinExistence type="inferred from homology"/>
<dbReference type="FunFam" id="1.10.132.20:FF:000001">
    <property type="entry name" value="Ribosome-recycling factor"/>
    <property type="match status" value="1"/>
</dbReference>
<keyword evidence="7" id="KW-0175">Coiled coil</keyword>
<dbReference type="SUPFAM" id="SSF55194">
    <property type="entry name" value="Ribosome recycling factor, RRF"/>
    <property type="match status" value="1"/>
</dbReference>
<dbReference type="GO" id="GO:0005737">
    <property type="term" value="C:cytoplasm"/>
    <property type="evidence" value="ECO:0007669"/>
    <property type="project" value="UniProtKB-SubCell"/>
</dbReference>
<keyword evidence="3 6" id="KW-0963">Cytoplasm</keyword>
<dbReference type="PANTHER" id="PTHR20982">
    <property type="entry name" value="RIBOSOME RECYCLING FACTOR"/>
    <property type="match status" value="1"/>
</dbReference>
<evidence type="ECO:0000256" key="1">
    <source>
        <dbReference type="ARBA" id="ARBA00004496"/>
    </source>
</evidence>
<dbReference type="HAMAP" id="MF_00040">
    <property type="entry name" value="RRF"/>
    <property type="match status" value="1"/>
</dbReference>
<dbReference type="GO" id="GO:0006415">
    <property type="term" value="P:translational termination"/>
    <property type="evidence" value="ECO:0007669"/>
    <property type="project" value="UniProtKB-UniRule"/>
</dbReference>
<feature type="domain" description="Ribosome recycling factor" evidence="8">
    <location>
        <begin position="21"/>
        <end position="183"/>
    </location>
</feature>
<evidence type="ECO:0000313" key="10">
    <source>
        <dbReference type="Proteomes" id="UP000323337"/>
    </source>
</evidence>
<dbReference type="Gene3D" id="3.30.1360.40">
    <property type="match status" value="1"/>
</dbReference>
<evidence type="ECO:0000256" key="5">
    <source>
        <dbReference type="ARBA" id="ARBA00025050"/>
    </source>
</evidence>
<dbReference type="CDD" id="cd00520">
    <property type="entry name" value="RRF"/>
    <property type="match status" value="1"/>
</dbReference>
<evidence type="ECO:0000256" key="3">
    <source>
        <dbReference type="ARBA" id="ARBA00022490"/>
    </source>
</evidence>
<reference evidence="9 10" key="1">
    <citation type="submission" date="2019-08" db="EMBL/GenBank/DDBJ databases">
        <title>Genomic characterization of a novel candidate phylum (ARYD3) from a high temperature, high salinity tertiary oil reservoir in north central Oklahoma, USA.</title>
        <authorList>
            <person name="Youssef N.H."/>
            <person name="Yadav A."/>
            <person name="Elshahed M.S."/>
        </authorList>
    </citation>
    <scope>NUCLEOTIDE SEQUENCE [LARGE SCALE GENOMIC DNA]</scope>
    <source>
        <strain evidence="9">ARYD1</strain>
    </source>
</reference>
<comment type="similarity">
    <text evidence="2 6">Belongs to the RRF family.</text>
</comment>
<protein>
    <recommendedName>
        <fullName evidence="6">Ribosome-recycling factor</fullName>
        <shortName evidence="6">RRF</shortName>
    </recommendedName>
    <alternativeName>
        <fullName evidence="6">Ribosome-releasing factor</fullName>
    </alternativeName>
</protein>
<accession>A0A5D0MTG6</accession>
<dbReference type="FunFam" id="3.30.1360.40:FF:000001">
    <property type="entry name" value="Ribosome-recycling factor"/>
    <property type="match status" value="1"/>
</dbReference>
<evidence type="ECO:0000256" key="4">
    <source>
        <dbReference type="ARBA" id="ARBA00022917"/>
    </source>
</evidence>
<dbReference type="PANTHER" id="PTHR20982:SF3">
    <property type="entry name" value="MITOCHONDRIAL RIBOSOME RECYCLING FACTOR PSEUDO 1"/>
    <property type="match status" value="1"/>
</dbReference>
<sequence length="185" mass="21497">MYNEVIKDLKKQMKKTLEHYRDELRSVRTGRASVTMFDNVKVNYYGAPTPVSQVATLQAPDARLVTIQPWDPNMIAEIEKAIQSSNMGFNPSNDGNIIRVPIPQLTEERRKEIMKMVRKMSEEAKIAIRNERRNGNDEIKKLEKEKEISEDDAKKALDQIQNLTDEYIDKIDELTNKKEDEVMQI</sequence>
<dbReference type="GO" id="GO:0043023">
    <property type="term" value="F:ribosomal large subunit binding"/>
    <property type="evidence" value="ECO:0007669"/>
    <property type="project" value="TreeGrafter"/>
</dbReference>
<feature type="coiled-coil region" evidence="7">
    <location>
        <begin position="125"/>
        <end position="180"/>
    </location>
</feature>
<keyword evidence="4 6" id="KW-0648">Protein biosynthesis</keyword>